<evidence type="ECO:0000313" key="2">
    <source>
        <dbReference type="EMBL" id="AAN78788.1"/>
    </source>
</evidence>
<gene>
    <name evidence="2" type="ordered locus">c0300</name>
</gene>
<proteinExistence type="predicted"/>
<protein>
    <submittedName>
        <fullName evidence="2">Uncharacterized protein</fullName>
    </submittedName>
</protein>
<dbReference type="Proteomes" id="UP000001410">
    <property type="component" value="Chromosome"/>
</dbReference>
<reference evidence="2 3" key="1">
    <citation type="journal article" date="2002" name="Proc. Natl. Acad. Sci. U.S.A.">
        <title>Extensive mosaic structure revealed by the complete genome sequence of uropathogenic Escherichia coli.</title>
        <authorList>
            <person name="Welch R.A."/>
            <person name="Burland V."/>
            <person name="Plunkett G.III."/>
            <person name="Redford P."/>
            <person name="Roesch P."/>
            <person name="Rasko D."/>
            <person name="Buckles E.L."/>
            <person name="Liou S.R."/>
            <person name="Boutin A."/>
            <person name="Hackett J."/>
            <person name="Stroud D."/>
            <person name="Mayhew G.F."/>
            <person name="Rose D.J."/>
            <person name="Zhou S."/>
            <person name="Schwartz D.C."/>
            <person name="Perna N.T."/>
            <person name="Mobley H.L."/>
            <person name="Donnenberg M.S."/>
            <person name="Blattner F.R."/>
        </authorList>
    </citation>
    <scope>NUCLEOTIDE SEQUENCE [LARGE SCALE GENOMIC DNA]</scope>
    <source>
        <strain evidence="3">CFT073 / ATCC 700928 / UPEC</strain>
    </source>
</reference>
<sequence length="48" mass="5431">MDELKSAREQQKRRDERADGSVPLKLSGKIHKQPESIARSRGAPQKNC</sequence>
<name>A0A0H2V699_ECOL6</name>
<organism evidence="2 3">
    <name type="scientific">Escherichia coli O6:H1 (strain CFT073 / ATCC 700928 / UPEC)</name>
    <dbReference type="NCBI Taxonomy" id="199310"/>
    <lineage>
        <taxon>Bacteria</taxon>
        <taxon>Pseudomonadati</taxon>
        <taxon>Pseudomonadota</taxon>
        <taxon>Gammaproteobacteria</taxon>
        <taxon>Enterobacterales</taxon>
        <taxon>Enterobacteriaceae</taxon>
        <taxon>Escherichia</taxon>
    </lineage>
</organism>
<dbReference type="HOGENOM" id="CLU_3199860_0_0_6"/>
<accession>A0A0H2V699</accession>
<keyword evidence="3" id="KW-1185">Reference proteome</keyword>
<feature type="region of interest" description="Disordered" evidence="1">
    <location>
        <begin position="1"/>
        <end position="48"/>
    </location>
</feature>
<dbReference type="AlphaFoldDB" id="A0A0H2V699"/>
<evidence type="ECO:0000256" key="1">
    <source>
        <dbReference type="SAM" id="MobiDB-lite"/>
    </source>
</evidence>
<evidence type="ECO:0000313" key="3">
    <source>
        <dbReference type="Proteomes" id="UP000001410"/>
    </source>
</evidence>
<feature type="compositionally biased region" description="Basic and acidic residues" evidence="1">
    <location>
        <begin position="1"/>
        <end position="19"/>
    </location>
</feature>
<dbReference type="KEGG" id="ecc:c0300"/>
<dbReference type="EMBL" id="AE014075">
    <property type="protein sequence ID" value="AAN78788.1"/>
    <property type="molecule type" value="Genomic_DNA"/>
</dbReference>